<keyword evidence="3" id="KW-1185">Reference proteome</keyword>
<accession>A0A444Z4P2</accession>
<feature type="compositionally biased region" description="Polar residues" evidence="1">
    <location>
        <begin position="182"/>
        <end position="201"/>
    </location>
</feature>
<proteinExistence type="predicted"/>
<comment type="caution">
    <text evidence="2">The sequence shown here is derived from an EMBL/GenBank/DDBJ whole genome shotgun (WGS) entry which is preliminary data.</text>
</comment>
<feature type="region of interest" description="Disordered" evidence="1">
    <location>
        <begin position="1"/>
        <end position="84"/>
    </location>
</feature>
<gene>
    <name evidence="2" type="ORF">Ahy_B05g077327</name>
</gene>
<evidence type="ECO:0000313" key="3">
    <source>
        <dbReference type="Proteomes" id="UP000289738"/>
    </source>
</evidence>
<sequence>MLRKKRSNRRNDGGQTANVAPDRFDSTEARNDFSEILPTVNLGSEPILQTQASSTPSVNAPDNTRKNTPKTLAKDFRRKKIHQKQSFKTPAKLCLNVSSTTPDSDLQIIEVREETRSQPLEKDPIAVSLSSCLKEDCPVEPKKQAAEESSPRKTEPGPTLNVAAHPRQWEDGVPSFSLGISPASSQLTPPSQVTLTQPTQPSEPTVLELEVLVDAVVDAGVMAPLKFAEATSVEPSFTAIELYKTSEKNKEITEELKEKCYHLMTHVKETIDTTDEYDPLFILNYQENFEGFRHHFMYLMPEQHVENTVVNTHCMILNDMKCLRFEKDIYCVPTDIVMFMLGNHGEKYIDPKTKKAYRFDVDRYAHQRQFLDKRKLASHPFLSRDF</sequence>
<dbReference type="EMBL" id="SDMP01000015">
    <property type="protein sequence ID" value="RYR09187.1"/>
    <property type="molecule type" value="Genomic_DNA"/>
</dbReference>
<organism evidence="2 3">
    <name type="scientific">Arachis hypogaea</name>
    <name type="common">Peanut</name>
    <dbReference type="NCBI Taxonomy" id="3818"/>
    <lineage>
        <taxon>Eukaryota</taxon>
        <taxon>Viridiplantae</taxon>
        <taxon>Streptophyta</taxon>
        <taxon>Embryophyta</taxon>
        <taxon>Tracheophyta</taxon>
        <taxon>Spermatophyta</taxon>
        <taxon>Magnoliopsida</taxon>
        <taxon>eudicotyledons</taxon>
        <taxon>Gunneridae</taxon>
        <taxon>Pentapetalae</taxon>
        <taxon>rosids</taxon>
        <taxon>fabids</taxon>
        <taxon>Fabales</taxon>
        <taxon>Fabaceae</taxon>
        <taxon>Papilionoideae</taxon>
        <taxon>50 kb inversion clade</taxon>
        <taxon>dalbergioids sensu lato</taxon>
        <taxon>Dalbergieae</taxon>
        <taxon>Pterocarpus clade</taxon>
        <taxon>Arachis</taxon>
    </lineage>
</organism>
<protein>
    <submittedName>
        <fullName evidence="2">Uncharacterized protein</fullName>
    </submittedName>
</protein>
<dbReference type="AlphaFoldDB" id="A0A444Z4P2"/>
<evidence type="ECO:0000256" key="1">
    <source>
        <dbReference type="SAM" id="MobiDB-lite"/>
    </source>
</evidence>
<feature type="region of interest" description="Disordered" evidence="1">
    <location>
        <begin position="138"/>
        <end position="201"/>
    </location>
</feature>
<name>A0A444Z4P2_ARAHY</name>
<evidence type="ECO:0000313" key="2">
    <source>
        <dbReference type="EMBL" id="RYR09187.1"/>
    </source>
</evidence>
<reference evidence="2 3" key="1">
    <citation type="submission" date="2019-01" db="EMBL/GenBank/DDBJ databases">
        <title>Sequencing of cultivated peanut Arachis hypogaea provides insights into genome evolution and oil improvement.</title>
        <authorList>
            <person name="Chen X."/>
        </authorList>
    </citation>
    <scope>NUCLEOTIDE SEQUENCE [LARGE SCALE GENOMIC DNA]</scope>
    <source>
        <strain evidence="3">cv. Fuhuasheng</strain>
        <tissue evidence="2">Leaves</tissue>
    </source>
</reference>
<dbReference type="Proteomes" id="UP000289738">
    <property type="component" value="Chromosome B05"/>
</dbReference>
<feature type="compositionally biased region" description="Basic and acidic residues" evidence="1">
    <location>
        <begin position="22"/>
        <end position="33"/>
    </location>
</feature>
<feature type="compositionally biased region" description="Basic and acidic residues" evidence="1">
    <location>
        <begin position="138"/>
        <end position="155"/>
    </location>
</feature>
<feature type="compositionally biased region" description="Polar residues" evidence="1">
    <location>
        <begin position="47"/>
        <end position="62"/>
    </location>
</feature>